<dbReference type="GO" id="GO:0003961">
    <property type="term" value="F:O-acetylhomoserine aminocarboxypropyltransferase activity"/>
    <property type="evidence" value="ECO:0007669"/>
    <property type="project" value="TreeGrafter"/>
</dbReference>
<dbReference type="STRING" id="856793.MICA_1026"/>
<comment type="cofactor">
    <cofactor evidence="1 6">
        <name>pyridoxal 5'-phosphate</name>
        <dbReference type="ChEBI" id="CHEBI:597326"/>
    </cofactor>
</comment>
<sequence>MGSTTMKDQTAAQQGFETLSVHAGAAPDPTTGARTLPIHQSAAFVFKDAKQAADIFQLREMGYSYSRLTNPTVAALEERIAALEGGTGATCTASGLSGHLLILFTLMNAGDEIVASKKLYGGTANQLGLSFSRSFGWKTNFVDPTNPDNFRAAITDRTRAIFVETLSNPEGVIVDLEAIAKIADQAGIPLIVDNTIATPYLCRPFEYGASIVVHSTTKFLNGQGNAMGGCVVDGGKFDWMKHADKFPALTQPDKGYNGIIFAKQFPTMPVAIHNHAVGLRDLGMNQQPMNAWITMNGIETLSMRMERHCTNAIKVAEFLANHAKVAKVNHSALPSSPYNALAKKYLRNGWGGSVFTFAVKDGVDAGKAVQSVKLFSHLANIGDTRSLIIHPASTTHAQMSPEQQKSAGVGPEVVRLSIGIESVEDIIEDLNEALAGA</sequence>
<dbReference type="InterPro" id="IPR015422">
    <property type="entry name" value="PyrdxlP-dep_Trfase_small"/>
</dbReference>
<dbReference type="NCBIfam" id="TIGR01326">
    <property type="entry name" value="OAH_OAS_sulfhy"/>
    <property type="match status" value="1"/>
</dbReference>
<dbReference type="InterPro" id="IPR006235">
    <property type="entry name" value="OAc-hSer/O-AcSer_sulfhydrylase"/>
</dbReference>
<dbReference type="GO" id="GO:0006535">
    <property type="term" value="P:cysteine biosynthetic process from serine"/>
    <property type="evidence" value="ECO:0007669"/>
    <property type="project" value="TreeGrafter"/>
</dbReference>
<dbReference type="GO" id="GO:0005737">
    <property type="term" value="C:cytoplasm"/>
    <property type="evidence" value="ECO:0007669"/>
    <property type="project" value="TreeGrafter"/>
</dbReference>
<dbReference type="InterPro" id="IPR015421">
    <property type="entry name" value="PyrdxlP-dep_Trfase_major"/>
</dbReference>
<evidence type="ECO:0000256" key="5">
    <source>
        <dbReference type="PIRSR" id="PIRSR001434-2"/>
    </source>
</evidence>
<protein>
    <submittedName>
        <fullName evidence="7">O-acetylhomoserine aminocarboxypropyltransferase/cysteine synthase family protein</fullName>
    </submittedName>
</protein>
<dbReference type="Pfam" id="PF01053">
    <property type="entry name" value="Cys_Met_Meta_PP"/>
    <property type="match status" value="1"/>
</dbReference>
<keyword evidence="4 5" id="KW-0663">Pyridoxal phosphate</keyword>
<keyword evidence="3 7" id="KW-0808">Transferase</keyword>
<dbReference type="InterPro" id="IPR000277">
    <property type="entry name" value="Cys/Met-Metab_PyrdxlP-dep_enz"/>
</dbReference>
<dbReference type="eggNOG" id="COG2873">
    <property type="taxonomic scope" value="Bacteria"/>
</dbReference>
<evidence type="ECO:0000256" key="1">
    <source>
        <dbReference type="ARBA" id="ARBA00001933"/>
    </source>
</evidence>
<dbReference type="GO" id="GO:0004124">
    <property type="term" value="F:cysteine synthase activity"/>
    <property type="evidence" value="ECO:0007669"/>
    <property type="project" value="TreeGrafter"/>
</dbReference>
<dbReference type="HOGENOM" id="CLU_018986_4_0_5"/>
<dbReference type="PANTHER" id="PTHR43797:SF2">
    <property type="entry name" value="HOMOCYSTEINE_CYSTEINE SYNTHASE"/>
    <property type="match status" value="1"/>
</dbReference>
<comment type="similarity">
    <text evidence="2 6">Belongs to the trans-sulfuration enzymes family.</text>
</comment>
<organism evidence="7 8">
    <name type="scientific">Micavibrio aeruginosavorus (strain ARL-13)</name>
    <dbReference type="NCBI Taxonomy" id="856793"/>
    <lineage>
        <taxon>Bacteria</taxon>
        <taxon>Pseudomonadati</taxon>
        <taxon>Bdellovibrionota</taxon>
        <taxon>Bdellovibrionia</taxon>
        <taxon>Bdellovibrionales</taxon>
        <taxon>Pseudobdellovibrionaceae</taxon>
        <taxon>Micavibrio</taxon>
    </lineage>
</organism>
<evidence type="ECO:0000313" key="8">
    <source>
        <dbReference type="Proteomes" id="UP000009286"/>
    </source>
</evidence>
<dbReference type="RefSeq" id="WP_014102579.1">
    <property type="nucleotide sequence ID" value="NC_016026.1"/>
</dbReference>
<evidence type="ECO:0000256" key="4">
    <source>
        <dbReference type="ARBA" id="ARBA00022898"/>
    </source>
</evidence>
<dbReference type="PIRSF" id="PIRSF001434">
    <property type="entry name" value="CGS"/>
    <property type="match status" value="1"/>
</dbReference>
<feature type="modified residue" description="N6-(pyridoxal phosphate)lysine" evidence="5">
    <location>
        <position position="218"/>
    </location>
</feature>
<evidence type="ECO:0000256" key="3">
    <source>
        <dbReference type="ARBA" id="ARBA00022679"/>
    </source>
</evidence>
<dbReference type="Proteomes" id="UP000009286">
    <property type="component" value="Chromosome"/>
</dbReference>
<dbReference type="SUPFAM" id="SSF53383">
    <property type="entry name" value="PLP-dependent transferases"/>
    <property type="match status" value="1"/>
</dbReference>
<keyword evidence="8" id="KW-1185">Reference proteome</keyword>
<reference evidence="7 8" key="1">
    <citation type="journal article" date="2011" name="BMC Genomics">
        <title>Genomic insights into an obligate epibiotic bacterial predator: Micavibrio aeruginosavorus ARL-13.</title>
        <authorList>
            <person name="Wang Z."/>
            <person name="Kadouri D."/>
            <person name="Wu M."/>
        </authorList>
    </citation>
    <scope>NUCLEOTIDE SEQUENCE [LARGE SCALE GENOMIC DNA]</scope>
    <source>
        <strain evidence="7 8">ARL-13</strain>
    </source>
</reference>
<dbReference type="CDD" id="cd00614">
    <property type="entry name" value="CGS_like"/>
    <property type="match status" value="1"/>
</dbReference>
<proteinExistence type="inferred from homology"/>
<gene>
    <name evidence="7" type="ordered locus">MICA_1026</name>
</gene>
<dbReference type="Gene3D" id="3.40.640.10">
    <property type="entry name" value="Type I PLP-dependent aspartate aminotransferase-like (Major domain)"/>
    <property type="match status" value="1"/>
</dbReference>
<dbReference type="EMBL" id="CP002382">
    <property type="protein sequence ID" value="AEP09356.1"/>
    <property type="molecule type" value="Genomic_DNA"/>
</dbReference>
<dbReference type="FunFam" id="3.40.640.10:FF:000035">
    <property type="entry name" value="O-succinylhomoserine sulfhydrylase"/>
    <property type="match status" value="1"/>
</dbReference>
<evidence type="ECO:0000256" key="2">
    <source>
        <dbReference type="ARBA" id="ARBA00009077"/>
    </source>
</evidence>
<dbReference type="KEGG" id="mai:MICA_1026"/>
<dbReference type="GO" id="GO:0071269">
    <property type="term" value="P:L-homocysteine biosynthetic process"/>
    <property type="evidence" value="ECO:0007669"/>
    <property type="project" value="TreeGrafter"/>
</dbReference>
<dbReference type="GO" id="GO:0019346">
    <property type="term" value="P:transsulfuration"/>
    <property type="evidence" value="ECO:0007669"/>
    <property type="project" value="InterPro"/>
</dbReference>
<dbReference type="PANTHER" id="PTHR43797">
    <property type="entry name" value="HOMOCYSTEINE/CYSTEINE SYNTHASE"/>
    <property type="match status" value="1"/>
</dbReference>
<accession>G2KLX7</accession>
<dbReference type="GO" id="GO:0030170">
    <property type="term" value="F:pyridoxal phosphate binding"/>
    <property type="evidence" value="ECO:0007669"/>
    <property type="project" value="InterPro"/>
</dbReference>
<dbReference type="AlphaFoldDB" id="G2KLX7"/>
<evidence type="ECO:0000313" key="7">
    <source>
        <dbReference type="EMBL" id="AEP09356.1"/>
    </source>
</evidence>
<dbReference type="Gene3D" id="3.90.1150.10">
    <property type="entry name" value="Aspartate Aminotransferase, domain 1"/>
    <property type="match status" value="1"/>
</dbReference>
<dbReference type="InterPro" id="IPR015424">
    <property type="entry name" value="PyrdxlP-dep_Trfase"/>
</dbReference>
<evidence type="ECO:0000256" key="6">
    <source>
        <dbReference type="RuleBase" id="RU362118"/>
    </source>
</evidence>
<name>G2KLX7_MICAA</name>